<sequence>SCRPNVERYWDMPSFSMQLRATRRIAKDEELTVSFINQFEPYAVRKKDLSLFNIVCSCQSCKKPKIGDMRRKQF</sequence>
<dbReference type="InterPro" id="IPR046341">
    <property type="entry name" value="SET_dom_sf"/>
</dbReference>
<name>A0AA38KE93_9AGAR</name>
<dbReference type="EMBL" id="MU793483">
    <property type="protein sequence ID" value="KAJ3782336.1"/>
    <property type="molecule type" value="Genomic_DNA"/>
</dbReference>
<dbReference type="SUPFAM" id="SSF82199">
    <property type="entry name" value="SET domain"/>
    <property type="match status" value="1"/>
</dbReference>
<dbReference type="InterPro" id="IPR053185">
    <property type="entry name" value="SET_domain_protein"/>
</dbReference>
<dbReference type="Pfam" id="PF00856">
    <property type="entry name" value="SET"/>
    <property type="match status" value="1"/>
</dbReference>
<dbReference type="PANTHER" id="PTHR47332:SF4">
    <property type="entry name" value="SET DOMAIN-CONTAINING PROTEIN 5"/>
    <property type="match status" value="1"/>
</dbReference>
<comment type="caution">
    <text evidence="2">The sequence shown here is derived from an EMBL/GenBank/DDBJ whole genome shotgun (WGS) entry which is preliminary data.</text>
</comment>
<feature type="non-terminal residue" evidence="2">
    <location>
        <position position="74"/>
    </location>
</feature>
<dbReference type="PANTHER" id="PTHR47332">
    <property type="entry name" value="SET DOMAIN-CONTAINING PROTEIN 5"/>
    <property type="match status" value="1"/>
</dbReference>
<feature type="domain" description="SET" evidence="1">
    <location>
        <begin position="1"/>
        <end position="35"/>
    </location>
</feature>
<keyword evidence="3" id="KW-1185">Reference proteome</keyword>
<accession>A0AA38KE93</accession>
<dbReference type="Proteomes" id="UP001163798">
    <property type="component" value="Unassembled WGS sequence"/>
</dbReference>
<evidence type="ECO:0000313" key="3">
    <source>
        <dbReference type="Proteomes" id="UP001163798"/>
    </source>
</evidence>
<dbReference type="Gene3D" id="2.170.270.10">
    <property type="entry name" value="SET domain"/>
    <property type="match status" value="1"/>
</dbReference>
<organism evidence="2 3">
    <name type="scientific">Lentinula aff. detonsa</name>
    <dbReference type="NCBI Taxonomy" id="2804958"/>
    <lineage>
        <taxon>Eukaryota</taxon>
        <taxon>Fungi</taxon>
        <taxon>Dikarya</taxon>
        <taxon>Basidiomycota</taxon>
        <taxon>Agaricomycotina</taxon>
        <taxon>Agaricomycetes</taxon>
        <taxon>Agaricomycetidae</taxon>
        <taxon>Agaricales</taxon>
        <taxon>Marasmiineae</taxon>
        <taxon>Omphalotaceae</taxon>
        <taxon>Lentinula</taxon>
    </lineage>
</organism>
<feature type="non-terminal residue" evidence="2">
    <location>
        <position position="1"/>
    </location>
</feature>
<reference evidence="2" key="1">
    <citation type="submission" date="2022-08" db="EMBL/GenBank/DDBJ databases">
        <authorList>
            <consortium name="DOE Joint Genome Institute"/>
            <person name="Min B."/>
            <person name="Riley R."/>
            <person name="Sierra-Patev S."/>
            <person name="Naranjo-Ortiz M."/>
            <person name="Looney B."/>
            <person name="Konkel Z."/>
            <person name="Slot J.C."/>
            <person name="Sakamoto Y."/>
            <person name="Steenwyk J.L."/>
            <person name="Rokas A."/>
            <person name="Carro J."/>
            <person name="Camarero S."/>
            <person name="Ferreira P."/>
            <person name="Molpeceres G."/>
            <person name="Ruiz-Duenas F.J."/>
            <person name="Serrano A."/>
            <person name="Henrissat B."/>
            <person name="Drula E."/>
            <person name="Hughes K.W."/>
            <person name="Mata J.L."/>
            <person name="Ishikawa N.K."/>
            <person name="Vargas-Isla R."/>
            <person name="Ushijima S."/>
            <person name="Smith C.A."/>
            <person name="Ahrendt S."/>
            <person name="Andreopoulos W."/>
            <person name="He G."/>
            <person name="Labutti K."/>
            <person name="Lipzen A."/>
            <person name="Ng V."/>
            <person name="Sandor L."/>
            <person name="Barry K."/>
            <person name="Martinez A.T."/>
            <person name="Xiao Y."/>
            <person name="Gibbons J.G."/>
            <person name="Terashima K."/>
            <person name="Hibbett D.S."/>
            <person name="Grigoriev I.V."/>
        </authorList>
    </citation>
    <scope>NUCLEOTIDE SEQUENCE</scope>
    <source>
        <strain evidence="2">TFB10291</strain>
    </source>
</reference>
<protein>
    <recommendedName>
        <fullName evidence="1">SET domain-containing protein</fullName>
    </recommendedName>
</protein>
<dbReference type="AlphaFoldDB" id="A0AA38KE93"/>
<dbReference type="InterPro" id="IPR001214">
    <property type="entry name" value="SET_dom"/>
</dbReference>
<evidence type="ECO:0000259" key="1">
    <source>
        <dbReference type="Pfam" id="PF00856"/>
    </source>
</evidence>
<gene>
    <name evidence="2" type="ORF">GGU10DRAFT_238544</name>
</gene>
<proteinExistence type="predicted"/>
<evidence type="ECO:0000313" key="2">
    <source>
        <dbReference type="EMBL" id="KAJ3782336.1"/>
    </source>
</evidence>